<accession>A0A0M3STI3</accession>
<geneLocation type="plasmid" evidence="1">
    <name>pRJ46C</name>
</geneLocation>
<dbReference type="EMBL" id="KT225520">
    <property type="protein sequence ID" value="ALD82514.1"/>
    <property type="molecule type" value="Genomic_DNA"/>
</dbReference>
<name>A0A0M3STI3_RAOOR</name>
<proteinExistence type="predicted"/>
<organism evidence="1">
    <name type="scientific">Raoultella ornithinolytica</name>
    <name type="common">Klebsiella ornithinolytica</name>
    <dbReference type="NCBI Taxonomy" id="54291"/>
    <lineage>
        <taxon>Bacteria</taxon>
        <taxon>Pseudomonadati</taxon>
        <taxon>Pseudomonadota</taxon>
        <taxon>Gammaproteobacteria</taxon>
        <taxon>Enterobacterales</taxon>
        <taxon>Enterobacteriaceae</taxon>
        <taxon>Klebsiella/Raoultella group</taxon>
        <taxon>Raoultella</taxon>
    </lineage>
</organism>
<dbReference type="RefSeq" id="WP_172687042.1">
    <property type="nucleotide sequence ID" value="NZ_KT225520.1"/>
</dbReference>
<keyword evidence="1" id="KW-0614">Plasmid</keyword>
<sequence>MLHDVYRILSHLPPQRTENVRNVDELLQHVREMTADKDGFTLIFFGTRLGSELRELTHHIDRHAELGITVDLTSLRDGLMPVRINGCVVYQVWGYEGYYSLLVRNSIFVNFHLRRDPDGLLFSSSWQTDSEDPLTGSVTTIWHQMLEINGAVVARFEHRCELPRFSGRVFWLGTQAARSLFPMEA</sequence>
<dbReference type="AlphaFoldDB" id="A0A0M3STI3"/>
<evidence type="ECO:0000313" key="1">
    <source>
        <dbReference type="EMBL" id="ALD82514.1"/>
    </source>
</evidence>
<reference evidence="1" key="1">
    <citation type="submission" date="2015-06" db="EMBL/GenBank/DDBJ databases">
        <title>Carbapenemase-producing Raoultella ornithinolytica.</title>
        <authorList>
            <person name="Sun J."/>
            <person name="Zhang F."/>
        </authorList>
    </citation>
    <scope>NUCLEOTIDE SEQUENCE</scope>
    <source>
        <strain evidence="1">RJ46C</strain>
        <plasmid evidence="1">pRJ46C</plasmid>
    </source>
</reference>
<protein>
    <submittedName>
        <fullName evidence="1">Uncharacterized protein</fullName>
    </submittedName>
</protein>